<sequence length="39" mass="4522">MLWNFHISGDIYNGTDYFMTARSMSVRFNSLKPLNGLHS</sequence>
<gene>
    <name evidence="1" type="ORF">ERS852554_02653</name>
</gene>
<dbReference type="EMBL" id="CZBF01000004">
    <property type="protein sequence ID" value="CUQ02544.1"/>
    <property type="molecule type" value="Genomic_DNA"/>
</dbReference>
<evidence type="ECO:0000313" key="1">
    <source>
        <dbReference type="EMBL" id="CUQ02544.1"/>
    </source>
</evidence>
<organism evidence="1 2">
    <name type="scientific">Bacteroides uniformis</name>
    <dbReference type="NCBI Taxonomy" id="820"/>
    <lineage>
        <taxon>Bacteria</taxon>
        <taxon>Pseudomonadati</taxon>
        <taxon>Bacteroidota</taxon>
        <taxon>Bacteroidia</taxon>
        <taxon>Bacteroidales</taxon>
        <taxon>Bacteroidaceae</taxon>
        <taxon>Bacteroides</taxon>
    </lineage>
</organism>
<evidence type="ECO:0000313" key="2">
    <source>
        <dbReference type="Proteomes" id="UP000095788"/>
    </source>
</evidence>
<proteinExistence type="predicted"/>
<accession>A0A174SXK0</accession>
<protein>
    <submittedName>
        <fullName evidence="1">Uncharacterized protein</fullName>
    </submittedName>
</protein>
<dbReference type="Proteomes" id="UP000095788">
    <property type="component" value="Unassembled WGS sequence"/>
</dbReference>
<reference evidence="1 2" key="1">
    <citation type="submission" date="2015-09" db="EMBL/GenBank/DDBJ databases">
        <authorList>
            <consortium name="Pathogen Informatics"/>
        </authorList>
    </citation>
    <scope>NUCLEOTIDE SEQUENCE [LARGE SCALE GENOMIC DNA]</scope>
    <source>
        <strain evidence="1 2">2789STDY5834942</strain>
    </source>
</reference>
<dbReference type="AlphaFoldDB" id="A0A174SXK0"/>
<name>A0A174SXK0_BACUN</name>